<keyword evidence="3" id="KW-1185">Reference proteome</keyword>
<feature type="transmembrane region" description="Helical" evidence="1">
    <location>
        <begin position="127"/>
        <end position="150"/>
    </location>
</feature>
<feature type="transmembrane region" description="Helical" evidence="1">
    <location>
        <begin position="57"/>
        <end position="75"/>
    </location>
</feature>
<keyword evidence="1" id="KW-0812">Transmembrane</keyword>
<keyword evidence="1" id="KW-1133">Transmembrane helix</keyword>
<name>A0A4Q2DPB1_9AGAR</name>
<keyword evidence="1" id="KW-0472">Membrane</keyword>
<proteinExistence type="predicted"/>
<comment type="caution">
    <text evidence="2">The sequence shown here is derived from an EMBL/GenBank/DDBJ whole genome shotgun (WGS) entry which is preliminary data.</text>
</comment>
<accession>A0A4Q2DPB1</accession>
<dbReference type="AlphaFoldDB" id="A0A4Q2DPB1"/>
<sequence length="331" mass="36779">MTAPIGEQILSCLKHSADIYGVGVRFSMYGESFLVIGYFFYTAHWPGDTVLANLCRNTLFTGFTLLVCAFLQYFMQGLTVHDILVLLNYSWMIHLGGLLPIFIWSYRVVFRRRPVPPDLADVDNSRCVWQSILLLAIHLSALGTLGVLLWTRVQAVGDQPGCTLHTALMLFGSSYSVFNETIRRVSLAIYWLAAIPVLNVLVTSAAAFMPLAVVALLLSMMKRVVHRQLISWDVFARYGGITTIFVLLVLLITHTELMIAQGVHTSLAGKAEEQWTFGQALALINFLAHVVEMAKALCTQSADRARTEEEERGLGIIGPHQGVPIRLTPRS</sequence>
<organism evidence="2 3">
    <name type="scientific">Candolleomyces aberdarensis</name>
    <dbReference type="NCBI Taxonomy" id="2316362"/>
    <lineage>
        <taxon>Eukaryota</taxon>
        <taxon>Fungi</taxon>
        <taxon>Dikarya</taxon>
        <taxon>Basidiomycota</taxon>
        <taxon>Agaricomycotina</taxon>
        <taxon>Agaricomycetes</taxon>
        <taxon>Agaricomycetidae</taxon>
        <taxon>Agaricales</taxon>
        <taxon>Agaricineae</taxon>
        <taxon>Psathyrellaceae</taxon>
        <taxon>Candolleomyces</taxon>
    </lineage>
</organism>
<dbReference type="OrthoDB" id="3351993at2759"/>
<evidence type="ECO:0000256" key="1">
    <source>
        <dbReference type="SAM" id="Phobius"/>
    </source>
</evidence>
<reference evidence="2 3" key="1">
    <citation type="submission" date="2019-01" db="EMBL/GenBank/DDBJ databases">
        <title>Draft genome sequence of Psathyrella aberdarensis IHI B618.</title>
        <authorList>
            <person name="Buettner E."/>
            <person name="Kellner H."/>
        </authorList>
    </citation>
    <scope>NUCLEOTIDE SEQUENCE [LARGE SCALE GENOMIC DNA]</scope>
    <source>
        <strain evidence="2 3">IHI B618</strain>
    </source>
</reference>
<feature type="transmembrane region" description="Helical" evidence="1">
    <location>
        <begin position="87"/>
        <end position="106"/>
    </location>
</feature>
<gene>
    <name evidence="2" type="ORF">EST38_g3673</name>
</gene>
<protein>
    <submittedName>
        <fullName evidence="2">Uncharacterized protein</fullName>
    </submittedName>
</protein>
<feature type="transmembrane region" description="Helical" evidence="1">
    <location>
        <begin position="230"/>
        <end position="252"/>
    </location>
</feature>
<feature type="transmembrane region" description="Helical" evidence="1">
    <location>
        <begin position="26"/>
        <end position="45"/>
    </location>
</feature>
<dbReference type="Proteomes" id="UP000290288">
    <property type="component" value="Unassembled WGS sequence"/>
</dbReference>
<dbReference type="EMBL" id="SDEE01000081">
    <property type="protein sequence ID" value="RXW22170.1"/>
    <property type="molecule type" value="Genomic_DNA"/>
</dbReference>
<evidence type="ECO:0000313" key="2">
    <source>
        <dbReference type="EMBL" id="RXW22170.1"/>
    </source>
</evidence>
<feature type="transmembrane region" description="Helical" evidence="1">
    <location>
        <begin position="188"/>
        <end position="218"/>
    </location>
</feature>
<evidence type="ECO:0000313" key="3">
    <source>
        <dbReference type="Proteomes" id="UP000290288"/>
    </source>
</evidence>